<keyword evidence="1" id="KW-0472">Membrane</keyword>
<feature type="transmembrane region" description="Helical" evidence="1">
    <location>
        <begin position="530"/>
        <end position="549"/>
    </location>
</feature>
<gene>
    <name evidence="2" type="ORF">P43SY_009482</name>
</gene>
<evidence type="ECO:0000256" key="1">
    <source>
        <dbReference type="SAM" id="Phobius"/>
    </source>
</evidence>
<name>A0AAD5M5T2_PYTIN</name>
<dbReference type="AlphaFoldDB" id="A0AAD5M5T2"/>
<evidence type="ECO:0008006" key="4">
    <source>
        <dbReference type="Google" id="ProtNLM"/>
    </source>
</evidence>
<dbReference type="EMBL" id="JAKCXM010000331">
    <property type="protein sequence ID" value="KAJ0395671.1"/>
    <property type="molecule type" value="Genomic_DNA"/>
</dbReference>
<protein>
    <recommendedName>
        <fullName evidence="4">Helicase-associated domain-containing protein</fullName>
    </recommendedName>
</protein>
<dbReference type="PANTHER" id="PTHR37066:SF1">
    <property type="entry name" value="LNS2_PITP DOMAIN-CONTAINING PROTEIN"/>
    <property type="match status" value="1"/>
</dbReference>
<keyword evidence="1" id="KW-1133">Transmembrane helix</keyword>
<sequence length="1040" mass="118547">MRQDALDDLVRLVFRPLTLLVNFSLFQYLLTFYFDRRKELRGMLLVGSALGGVIALIPFAQDDEMTVGHLNDISESCTTLTFVLQIVLIGRDVTRKLKNVMMLLARRLDSVARPRPTALLVRCAAHGAVRCVSRKSSALQRAKFEVLPAAVQAFHGRFDHFVVPYMFRIPTDDPAWPTPLRGLNLGRRLHQFLTQHAEFHGDIVQSLHDLGFPVHEPWRDYVWRHGKLAALATYTRLYSDTLVPSPFVVPTGDPAWPKATWGFALGFFVHRIRQFPDRLTAAERDDLDALGFSFSPRETMWTDRLLPALLAYSEQLQRGFVPRDFVVPSQAPWPEKTWGLRLGILVHSIRSQDSFRRQRERDEGLLRAAGWIDLVASTEEKWETIVLPAIRTWVELQGRDAEIPVAFQVPAEAPWPRATWGLLLGHQVRAASQVTKVYAPFLKRDAKLLQEIGFTSWRSIDERWDEQVLPALETYAQLAAARNHSSVNMRQDALDDLVRLVFRPLTLLVNFSLFQYLLTFYFDRRKELRGMLLVGSALGGVIALIPFAQDDEMTVGHLNDISESCTTLTFVLQIVLIGRDVTRKLKNVMMLLARRLDSVARPRPTALLVRCAAHGAVRCVSRKSSALQRAKFEVLPAAVQAFHGRFDHFVVPYMFRIPTDDPAWPTPLRGLNLGRRLHQFLTQHAEFHGDIVQSLHDLGFPVHEPWRDYVWRHGKLAALATYTRLYSDTLVPSPFVVPTGDPAWPKATWGFALGFFVHRIRQFPDRLTAAERDDLDALGFSFSPRETMWTDRLLPALLAYSEQLQRGFVPRDFVVPSQAPWPEKTWGLRLGILVHSIRSQDSFRRQRERDEGLLRAAGWIDLVASTEEKWETIVLPAIRTWVELQGRDAEIPVAFQVPAEAPWPRATWGLLLGHQVRAASQVTKVYAPFLKRDAKLLQEIGFTSWRSIDERWDEQVLPALETYAQLAAAPDSDLSPIYRVPVAFVVPSKSPWPETAWGLPLGIILKRIRGEGRYRSQRQRDASRLAAIGLHYRDTAHALE</sequence>
<dbReference type="Proteomes" id="UP001209570">
    <property type="component" value="Unassembled WGS sequence"/>
</dbReference>
<proteinExistence type="predicted"/>
<feature type="transmembrane region" description="Helical" evidence="1">
    <location>
        <begin position="12"/>
        <end position="30"/>
    </location>
</feature>
<dbReference type="PANTHER" id="PTHR37066">
    <property type="entry name" value="HELICASE-ASSOCIATED"/>
    <property type="match status" value="1"/>
</dbReference>
<organism evidence="2 3">
    <name type="scientific">Pythium insidiosum</name>
    <name type="common">Pythiosis disease agent</name>
    <dbReference type="NCBI Taxonomy" id="114742"/>
    <lineage>
        <taxon>Eukaryota</taxon>
        <taxon>Sar</taxon>
        <taxon>Stramenopiles</taxon>
        <taxon>Oomycota</taxon>
        <taxon>Peronosporomycetes</taxon>
        <taxon>Pythiales</taxon>
        <taxon>Pythiaceae</taxon>
        <taxon>Pythium</taxon>
    </lineage>
</organism>
<reference evidence="2" key="1">
    <citation type="submission" date="2021-12" db="EMBL/GenBank/DDBJ databases">
        <title>Prjna785345.</title>
        <authorList>
            <person name="Rujirawat T."/>
            <person name="Krajaejun T."/>
        </authorList>
    </citation>
    <scope>NUCLEOTIDE SEQUENCE</scope>
    <source>
        <strain evidence="2">Pi057C3</strain>
    </source>
</reference>
<accession>A0AAD5M5T2</accession>
<keyword evidence="1" id="KW-0812">Transmembrane</keyword>
<evidence type="ECO:0000313" key="2">
    <source>
        <dbReference type="EMBL" id="KAJ0395671.1"/>
    </source>
</evidence>
<evidence type="ECO:0000313" key="3">
    <source>
        <dbReference type="Proteomes" id="UP001209570"/>
    </source>
</evidence>
<feature type="transmembrane region" description="Helical" evidence="1">
    <location>
        <begin position="500"/>
        <end position="518"/>
    </location>
</feature>
<comment type="caution">
    <text evidence="2">The sequence shown here is derived from an EMBL/GenBank/DDBJ whole genome shotgun (WGS) entry which is preliminary data.</text>
</comment>
<keyword evidence="3" id="KW-1185">Reference proteome</keyword>